<comment type="caution">
    <text evidence="1">The sequence shown here is derived from an EMBL/GenBank/DDBJ whole genome shotgun (WGS) entry which is preliminary data.</text>
</comment>
<accession>A0A941FNE8</accession>
<evidence type="ECO:0000313" key="1">
    <source>
        <dbReference type="EMBL" id="MBR8643432.1"/>
    </source>
</evidence>
<sequence length="142" mass="14494">MADEQYGWLDRETAERLLSGEPLEAVEGPARDQAARLAGALGALSTTPPLTSEELPGEAAAMAAFRKARAERADAEVARGGTVGQAGGEVVDAGLVRIGAPRPAAPATPGGLAGPVPHASRWPPCWPSAWPAASPSRPEPES</sequence>
<gene>
    <name evidence="1" type="ORF">KEF29_38970</name>
</gene>
<proteinExistence type="predicted"/>
<protein>
    <submittedName>
        <fullName evidence="1">Uncharacterized protein</fullName>
    </submittedName>
</protein>
<reference evidence="1 2" key="1">
    <citation type="submission" date="2021-04" db="EMBL/GenBank/DDBJ databases">
        <title>Characterization of the biosynthetic gene cluster of new lipopeptides with antitumor activity in the genome of the marine Streptomyces PHM034.</title>
        <authorList>
            <person name="Ceniceros A."/>
            <person name="Canedo L."/>
            <person name="Mendez C."/>
            <person name="Olano C."/>
            <person name="Schleissner C."/>
            <person name="Cuevas C."/>
            <person name="De La Calle F."/>
            <person name="Salas J.A."/>
        </authorList>
    </citation>
    <scope>NUCLEOTIDE SEQUENCE [LARGE SCALE GENOMIC DNA]</scope>
    <source>
        <strain evidence="1 2">PHM034</strain>
    </source>
</reference>
<dbReference type="Proteomes" id="UP000682308">
    <property type="component" value="Unassembled WGS sequence"/>
</dbReference>
<keyword evidence="2" id="KW-1185">Reference proteome</keyword>
<evidence type="ECO:0000313" key="2">
    <source>
        <dbReference type="Proteomes" id="UP000682308"/>
    </source>
</evidence>
<dbReference type="AlphaFoldDB" id="A0A941FNE8"/>
<organism evidence="1 2">
    <name type="scientific">Streptomyces tuirus</name>
    <dbReference type="NCBI Taxonomy" id="68278"/>
    <lineage>
        <taxon>Bacteria</taxon>
        <taxon>Bacillati</taxon>
        <taxon>Actinomycetota</taxon>
        <taxon>Actinomycetes</taxon>
        <taxon>Kitasatosporales</taxon>
        <taxon>Streptomycetaceae</taxon>
        <taxon>Streptomyces</taxon>
    </lineage>
</organism>
<dbReference type="EMBL" id="JAGTPG010000002">
    <property type="protein sequence ID" value="MBR8643432.1"/>
    <property type="molecule type" value="Genomic_DNA"/>
</dbReference>
<name>A0A941FNE8_9ACTN</name>